<evidence type="ECO:0000313" key="1">
    <source>
        <dbReference type="EMBL" id="ANU75723.1"/>
    </source>
</evidence>
<dbReference type="PANTHER" id="PTHR38474">
    <property type="entry name" value="SLR0299 PROTEIN"/>
    <property type="match status" value="1"/>
</dbReference>
<dbReference type="RefSeq" id="WP_065541913.1">
    <property type="nucleotide sequence ID" value="NZ_CP015405.2"/>
</dbReference>
<sequence length="215" mass="24601">MDYKYLDMSVYNRKGHFEYFNSLSYPYVGLTVNVDITDLLKKIKAKNLPFFLTVCYCVSEAANGVPEFKQRIRDNKIIEFDSCETSHTVALEDGTYCYCTLKSNMPFLDFIPYAVQKQEAARRNRTIDEDDTNKFNKIFISTLPWVSYTSLVQPVPIPADSNPRITWGKYFAQGDKILIPVSVLCHHGLVDGIHIAGFYQLLDKYIFSISQSGLA</sequence>
<dbReference type="EMBL" id="CP015405">
    <property type="protein sequence ID" value="ANU75723.1"/>
    <property type="molecule type" value="Genomic_DNA"/>
</dbReference>
<dbReference type="PANTHER" id="PTHR38474:SF1">
    <property type="entry name" value="SLR0299 PROTEIN"/>
    <property type="match status" value="1"/>
</dbReference>
<proteinExistence type="predicted"/>
<dbReference type="Proteomes" id="UP000092574">
    <property type="component" value="Chromosome"/>
</dbReference>
<gene>
    <name evidence="1" type="ORF">A4V09_08035</name>
</gene>
<reference evidence="1" key="1">
    <citation type="submission" date="2017-04" db="EMBL/GenBank/DDBJ databases">
        <title>Complete Genome Sequences of Twelve Strains of a Stable Defined Moderately Diverse Mouse Microbiota 2 (sDMDMm2).</title>
        <authorList>
            <person name="Uchimura Y."/>
            <person name="Wyss M."/>
            <person name="Brugiroux S."/>
            <person name="Limenitakis J.P."/>
            <person name="Stecher B."/>
            <person name="McCoy K.D."/>
            <person name="Macpherson A.J."/>
        </authorList>
    </citation>
    <scope>NUCLEOTIDE SEQUENCE</scope>
    <source>
        <strain evidence="1">YL58</strain>
    </source>
</reference>
<dbReference type="KEGG" id="byl:A4V09_08035"/>
<dbReference type="InterPro" id="IPR001707">
    <property type="entry name" value="Cmp_AcTrfase"/>
</dbReference>
<keyword evidence="2" id="KW-1185">Reference proteome</keyword>
<evidence type="ECO:0000313" key="2">
    <source>
        <dbReference type="Proteomes" id="UP000092574"/>
    </source>
</evidence>
<protein>
    <submittedName>
        <fullName evidence="1">Chloramphenicol acetyltransferase</fullName>
    </submittedName>
</protein>
<dbReference type="SUPFAM" id="SSF52777">
    <property type="entry name" value="CoA-dependent acyltransferases"/>
    <property type="match status" value="1"/>
</dbReference>
<dbReference type="Pfam" id="PF00302">
    <property type="entry name" value="CAT"/>
    <property type="match status" value="1"/>
</dbReference>
<dbReference type="AlphaFoldDB" id="A0A1C7IA76"/>
<organism evidence="1 2">
    <name type="scientific">Blautia pseudococcoides</name>
    <dbReference type="NCBI Taxonomy" id="1796616"/>
    <lineage>
        <taxon>Bacteria</taxon>
        <taxon>Bacillati</taxon>
        <taxon>Bacillota</taxon>
        <taxon>Clostridia</taxon>
        <taxon>Lachnospirales</taxon>
        <taxon>Lachnospiraceae</taxon>
        <taxon>Blautia</taxon>
    </lineage>
</organism>
<accession>A0A1C7IA76</accession>
<dbReference type="Gene3D" id="3.30.559.10">
    <property type="entry name" value="Chloramphenicol acetyltransferase-like domain"/>
    <property type="match status" value="1"/>
</dbReference>
<dbReference type="SMART" id="SM01059">
    <property type="entry name" value="CAT"/>
    <property type="match status" value="1"/>
</dbReference>
<dbReference type="GO" id="GO:0008811">
    <property type="term" value="F:chloramphenicol O-acetyltransferase activity"/>
    <property type="evidence" value="ECO:0007669"/>
    <property type="project" value="InterPro"/>
</dbReference>
<dbReference type="OrthoDB" id="9801766at2"/>
<dbReference type="InterPro" id="IPR023213">
    <property type="entry name" value="CAT-like_dom_sf"/>
</dbReference>
<name>A0A1C7IA76_9FIRM</name>